<protein>
    <submittedName>
        <fullName evidence="3">Uncharacterized protein</fullName>
    </submittedName>
</protein>
<dbReference type="GO" id="GO:0004803">
    <property type="term" value="F:transposase activity"/>
    <property type="evidence" value="ECO:0007669"/>
    <property type="project" value="InterPro"/>
</dbReference>
<proteinExistence type="predicted"/>
<dbReference type="InterPro" id="IPR026889">
    <property type="entry name" value="Zn_Tnp"/>
</dbReference>
<evidence type="ECO:0000313" key="4">
    <source>
        <dbReference type="Proteomes" id="UP000410492"/>
    </source>
</evidence>
<feature type="domain" description="Transposase IS801/IS1294" evidence="1">
    <location>
        <begin position="149"/>
        <end position="329"/>
    </location>
</feature>
<accession>A0A653CSD0</accession>
<dbReference type="NCBIfam" id="NF033538">
    <property type="entry name" value="transpos_IS91"/>
    <property type="match status" value="1"/>
</dbReference>
<feature type="domain" description="Transposase zinc-binding" evidence="2">
    <location>
        <begin position="21"/>
        <end position="111"/>
    </location>
</feature>
<dbReference type="AlphaFoldDB" id="A0A653CSD0"/>
<dbReference type="PANTHER" id="PTHR37023:SF1">
    <property type="entry name" value="ISSOD25 TRANSPOSASE TNPA_ISSOD25"/>
    <property type="match status" value="1"/>
</dbReference>
<dbReference type="InterPro" id="IPR054832">
    <property type="entry name" value="transpos_IS91"/>
</dbReference>
<evidence type="ECO:0000259" key="1">
    <source>
        <dbReference type="Pfam" id="PF04986"/>
    </source>
</evidence>
<dbReference type="OrthoDB" id="10188544at2759"/>
<dbReference type="PANTHER" id="PTHR37023">
    <property type="entry name" value="TRANSPOSASE"/>
    <property type="match status" value="1"/>
</dbReference>
<reference evidence="3 4" key="1">
    <citation type="submission" date="2019-01" db="EMBL/GenBank/DDBJ databases">
        <authorList>
            <person name="Sayadi A."/>
        </authorList>
    </citation>
    <scope>NUCLEOTIDE SEQUENCE [LARGE SCALE GENOMIC DNA]</scope>
</reference>
<dbReference type="Proteomes" id="UP000410492">
    <property type="component" value="Unassembled WGS sequence"/>
</dbReference>
<organism evidence="3 4">
    <name type="scientific">Callosobruchus maculatus</name>
    <name type="common">Southern cowpea weevil</name>
    <name type="synonym">Pulse bruchid</name>
    <dbReference type="NCBI Taxonomy" id="64391"/>
    <lineage>
        <taxon>Eukaryota</taxon>
        <taxon>Metazoa</taxon>
        <taxon>Ecdysozoa</taxon>
        <taxon>Arthropoda</taxon>
        <taxon>Hexapoda</taxon>
        <taxon>Insecta</taxon>
        <taxon>Pterygota</taxon>
        <taxon>Neoptera</taxon>
        <taxon>Endopterygota</taxon>
        <taxon>Coleoptera</taxon>
        <taxon>Polyphaga</taxon>
        <taxon>Cucujiformia</taxon>
        <taxon>Chrysomeloidea</taxon>
        <taxon>Chrysomelidae</taxon>
        <taxon>Bruchinae</taxon>
        <taxon>Bruchini</taxon>
        <taxon>Callosobruchus</taxon>
    </lineage>
</organism>
<evidence type="ECO:0000259" key="2">
    <source>
        <dbReference type="Pfam" id="PF14319"/>
    </source>
</evidence>
<name>A0A653CSD0_CALMS</name>
<dbReference type="GO" id="GO:0006313">
    <property type="term" value="P:DNA transposition"/>
    <property type="evidence" value="ECO:0007669"/>
    <property type="project" value="InterPro"/>
</dbReference>
<evidence type="ECO:0000313" key="3">
    <source>
        <dbReference type="EMBL" id="VEN50835.1"/>
    </source>
</evidence>
<keyword evidence="4" id="KW-1185">Reference proteome</keyword>
<dbReference type="Pfam" id="PF04986">
    <property type="entry name" value="Y2_Tnp"/>
    <property type="match status" value="1"/>
</dbReference>
<dbReference type="Pfam" id="PF14319">
    <property type="entry name" value="Zn_Tnp_IS91"/>
    <property type="match status" value="1"/>
</dbReference>
<dbReference type="InterPro" id="IPR007069">
    <property type="entry name" value="Transposase_32"/>
</dbReference>
<gene>
    <name evidence="3" type="ORF">CALMAC_LOCUS11467</name>
</gene>
<dbReference type="GO" id="GO:0003677">
    <property type="term" value="F:DNA binding"/>
    <property type="evidence" value="ECO:0007669"/>
    <property type="project" value="InterPro"/>
</dbReference>
<dbReference type="EMBL" id="CAACVG010008715">
    <property type="protein sequence ID" value="VEN50835.1"/>
    <property type="molecule type" value="Genomic_DNA"/>
</dbReference>
<sequence length="410" mass="47941">MFEPTASLFPRPAKLLFTVDDGWNRYLGSNGDSVSPWTRLCVERMLACGTTAMGVRRFCCSSPDCNHSRFFCQSCKSKACSSCGFKATEQWVAQQSHILPDCDWQHITFTMPHLLWPFFNNNWPLLNQLFQAATRAMLRWARKQGVEVGIFCALHTCGRQLNQYPHIHVSVTRGGLSMKHGVWKSIFFKKQAVEKIWRTAVTELLRDNHDRINPASLPGHSHLRDEKQWRRYLQAQYGRRWKVHFAKKTRGAWRSVKYLGRYLKRPPVSATKLRHYSGGAVVHNYYDHRTQQYRQKTLTQEDMMGRYIIHIPEKHFKMVRYYGFLSNRKRGELLPKVYEALEMEARKTPEQPGFAVLMKEFLRTDPYRCILCGNRLRFSSAQAGRHTTELVAERLHDIDRKRWLLAQAAG</sequence>